<dbReference type="EC" id="5.3.1.24" evidence="3 9"/>
<dbReference type="NCBIfam" id="NF002301">
    <property type="entry name" value="PRK01222.2-1"/>
    <property type="match status" value="1"/>
</dbReference>
<evidence type="ECO:0000256" key="7">
    <source>
        <dbReference type="ARBA" id="ARBA00023141"/>
    </source>
</evidence>
<evidence type="ECO:0000313" key="12">
    <source>
        <dbReference type="Proteomes" id="UP001165287"/>
    </source>
</evidence>
<comment type="caution">
    <text evidence="11">The sequence shown here is derived from an EMBL/GenBank/DDBJ whole genome shotgun (WGS) entry which is preliminary data.</text>
</comment>
<keyword evidence="6 9" id="KW-0822">Tryptophan biosynthesis</keyword>
<dbReference type="CDD" id="cd00405">
    <property type="entry name" value="PRAI"/>
    <property type="match status" value="1"/>
</dbReference>
<dbReference type="GO" id="GO:0004640">
    <property type="term" value="F:phosphoribosylanthranilate isomerase activity"/>
    <property type="evidence" value="ECO:0007669"/>
    <property type="project" value="UniProtKB-EC"/>
</dbReference>
<dbReference type="InterPro" id="IPR011060">
    <property type="entry name" value="RibuloseP-bd_barrel"/>
</dbReference>
<dbReference type="SUPFAM" id="SSF51366">
    <property type="entry name" value="Ribulose-phoshate binding barrel"/>
    <property type="match status" value="1"/>
</dbReference>
<feature type="domain" description="N-(5'phosphoribosyl) anthranilate isomerase (PRAI)" evidence="10">
    <location>
        <begin position="7"/>
        <end position="208"/>
    </location>
</feature>
<evidence type="ECO:0000256" key="9">
    <source>
        <dbReference type="HAMAP-Rule" id="MF_00135"/>
    </source>
</evidence>
<keyword evidence="7 9" id="KW-0057">Aromatic amino acid biosynthesis</keyword>
<name>A0ABS7UT57_9BACI</name>
<organism evidence="11 12">
    <name type="scientific">Metabacillus rhizolycopersici</name>
    <dbReference type="NCBI Taxonomy" id="2875709"/>
    <lineage>
        <taxon>Bacteria</taxon>
        <taxon>Bacillati</taxon>
        <taxon>Bacillota</taxon>
        <taxon>Bacilli</taxon>
        <taxon>Bacillales</taxon>
        <taxon>Bacillaceae</taxon>
        <taxon>Metabacillus</taxon>
    </lineage>
</organism>
<keyword evidence="5 9" id="KW-0028">Amino-acid biosynthesis</keyword>
<keyword evidence="8 9" id="KW-0413">Isomerase</keyword>
<comment type="catalytic activity">
    <reaction evidence="1 9">
        <text>N-(5-phospho-beta-D-ribosyl)anthranilate = 1-(2-carboxyphenylamino)-1-deoxy-D-ribulose 5-phosphate</text>
        <dbReference type="Rhea" id="RHEA:21540"/>
        <dbReference type="ChEBI" id="CHEBI:18277"/>
        <dbReference type="ChEBI" id="CHEBI:58613"/>
        <dbReference type="EC" id="5.3.1.24"/>
    </reaction>
</comment>
<dbReference type="InterPro" id="IPR001240">
    <property type="entry name" value="PRAI_dom"/>
</dbReference>
<proteinExistence type="inferred from homology"/>
<dbReference type="EMBL" id="JAIQUM010000033">
    <property type="protein sequence ID" value="MBZ5751475.1"/>
    <property type="molecule type" value="Genomic_DNA"/>
</dbReference>
<evidence type="ECO:0000256" key="5">
    <source>
        <dbReference type="ARBA" id="ARBA00022605"/>
    </source>
</evidence>
<dbReference type="InterPro" id="IPR044643">
    <property type="entry name" value="TrpF_fam"/>
</dbReference>
<evidence type="ECO:0000256" key="3">
    <source>
        <dbReference type="ARBA" id="ARBA00012572"/>
    </source>
</evidence>
<dbReference type="PANTHER" id="PTHR42894">
    <property type="entry name" value="N-(5'-PHOSPHORIBOSYL)ANTHRANILATE ISOMERASE"/>
    <property type="match status" value="1"/>
</dbReference>
<dbReference type="InterPro" id="IPR013785">
    <property type="entry name" value="Aldolase_TIM"/>
</dbReference>
<gene>
    <name evidence="9" type="primary">trpF</name>
    <name evidence="11" type="ORF">K9V48_14760</name>
</gene>
<protein>
    <recommendedName>
        <fullName evidence="4 9">N-(5'-phosphoribosyl)anthranilate isomerase</fullName>
        <shortName evidence="9">PRAI</shortName>
        <ecNumber evidence="3 9">5.3.1.24</ecNumber>
    </recommendedName>
</protein>
<evidence type="ECO:0000259" key="10">
    <source>
        <dbReference type="Pfam" id="PF00697"/>
    </source>
</evidence>
<keyword evidence="12" id="KW-1185">Reference proteome</keyword>
<evidence type="ECO:0000256" key="6">
    <source>
        <dbReference type="ARBA" id="ARBA00022822"/>
    </source>
</evidence>
<accession>A0ABS7UT57</accession>
<comment type="similarity">
    <text evidence="9">Belongs to the TrpF family.</text>
</comment>
<comment type="pathway">
    <text evidence="2 9">Amino-acid biosynthesis; L-tryptophan biosynthesis; L-tryptophan from chorismate: step 3/5.</text>
</comment>
<evidence type="ECO:0000256" key="8">
    <source>
        <dbReference type="ARBA" id="ARBA00023235"/>
    </source>
</evidence>
<dbReference type="HAMAP" id="MF_00135">
    <property type="entry name" value="PRAI"/>
    <property type="match status" value="1"/>
</dbReference>
<dbReference type="Gene3D" id="3.20.20.70">
    <property type="entry name" value="Aldolase class I"/>
    <property type="match status" value="1"/>
</dbReference>
<evidence type="ECO:0000256" key="4">
    <source>
        <dbReference type="ARBA" id="ARBA00022272"/>
    </source>
</evidence>
<dbReference type="RefSeq" id="WP_224139757.1">
    <property type="nucleotide sequence ID" value="NZ_JAIQUM010000033.1"/>
</dbReference>
<reference evidence="11" key="1">
    <citation type="submission" date="2024-05" db="EMBL/GenBank/DDBJ databases">
        <title>Metabacillus sp. nov., isolated from the rhizosphere soil of tomato plants.</title>
        <authorList>
            <person name="Ma R."/>
        </authorList>
    </citation>
    <scope>NUCLEOTIDE SEQUENCE</scope>
    <source>
        <strain evidence="11">DBTR6</strain>
    </source>
</reference>
<dbReference type="PANTHER" id="PTHR42894:SF1">
    <property type="entry name" value="N-(5'-PHOSPHORIBOSYL)ANTHRANILATE ISOMERASE"/>
    <property type="match status" value="1"/>
</dbReference>
<dbReference type="Proteomes" id="UP001165287">
    <property type="component" value="Unassembled WGS sequence"/>
</dbReference>
<dbReference type="Pfam" id="PF00697">
    <property type="entry name" value="PRAI"/>
    <property type="match status" value="1"/>
</dbReference>
<sequence length="218" mass="24771">MSKPLLKFCGVRSKEDLKLVASSQAEYIGFIFAESKRRVNPEHVSEWLKKVDISTKKVVAVFVNPTIEEVRAALEYVPLDVIQFHGNESIEEIRKAKDIFAGSVWKALHHHPNTLEEMSSYNEVVDGFVIDSRIKGQWGGTGVSFDWSAVPQYIKTSKLYGKHCFIAGGVNSSNIERLLTYEPQGIDLSSGIEEEEKKSKEKIREIEERVLHYDNISR</sequence>
<evidence type="ECO:0000256" key="1">
    <source>
        <dbReference type="ARBA" id="ARBA00001164"/>
    </source>
</evidence>
<evidence type="ECO:0000313" key="11">
    <source>
        <dbReference type="EMBL" id="MBZ5751475.1"/>
    </source>
</evidence>
<evidence type="ECO:0000256" key="2">
    <source>
        <dbReference type="ARBA" id="ARBA00004664"/>
    </source>
</evidence>